<dbReference type="Proteomes" id="UP000249682">
    <property type="component" value="Chromosome"/>
</dbReference>
<dbReference type="EMBL" id="CP029543">
    <property type="protein sequence ID" value="AWV48010.1"/>
    <property type="molecule type" value="Genomic_DNA"/>
</dbReference>
<organism evidence="1 2">
    <name type="scientific">Mycobacterium leprae</name>
    <dbReference type="NCBI Taxonomy" id="1769"/>
    <lineage>
        <taxon>Bacteria</taxon>
        <taxon>Bacillati</taxon>
        <taxon>Actinomycetota</taxon>
        <taxon>Actinomycetes</taxon>
        <taxon>Mycobacteriales</taxon>
        <taxon>Mycobacteriaceae</taxon>
        <taxon>Mycobacterium</taxon>
    </lineage>
</organism>
<reference evidence="1 2" key="1">
    <citation type="submission" date="2018-05" db="EMBL/GenBank/DDBJ databases">
        <title>Evolution of small genomes with special reference to Mycobacterium leprae.</title>
        <authorList>
            <person name="Mohanty P.S."/>
            <person name="Bansal A.K."/>
            <person name="Gupta U.D."/>
            <person name="Naaz F."/>
            <person name="Dwivedi V.D."/>
            <person name="Singh H."/>
            <person name="Gupta G."/>
            <person name="Sharma S."/>
            <person name="Arora M."/>
        </authorList>
    </citation>
    <scope>NUCLEOTIDE SEQUENCE [LARGE SCALE GENOMIC DNA]</scope>
    <source>
        <strain evidence="1 2">MRHRU-235-G</strain>
    </source>
</reference>
<evidence type="ECO:0000313" key="2">
    <source>
        <dbReference type="Proteomes" id="UP000249682"/>
    </source>
</evidence>
<name>A0AAD0KVL3_MYCLR</name>
<gene>
    <name evidence="1" type="ORF">DIJ64_07840</name>
</gene>
<proteinExistence type="predicted"/>
<sequence>MMIIEGEKSYAPPSALVKTSATIISIVTKHFSVTFLIEGLVRTPQYGVHGHRIQIGQEFMI</sequence>
<evidence type="ECO:0000313" key="1">
    <source>
        <dbReference type="EMBL" id="AWV48010.1"/>
    </source>
</evidence>
<accession>A0AAD0KVL3</accession>
<dbReference type="AlphaFoldDB" id="A0AAD0KVL3"/>
<protein>
    <submittedName>
        <fullName evidence="1">Uncharacterized protein</fullName>
    </submittedName>
</protein>